<comment type="caution">
    <text evidence="1">The sequence shown here is derived from an EMBL/GenBank/DDBJ whole genome shotgun (WGS) entry which is preliminary data.</text>
</comment>
<proteinExistence type="predicted"/>
<dbReference type="RefSeq" id="WP_153088303.1">
    <property type="nucleotide sequence ID" value="NZ_VZAO01000224.1"/>
</dbReference>
<sequence>MIHDRVHFYSSCDMSIPMYINRMSEVVKSYEDGKRPDGINDYLEMFHIVQFIEHEKYPADWEESRIAGVKQYKGKVAAYFSQLKPKEFPALYAEAERGYQSTIWQIIDTFKIKGLITEPVLREILAEHPWKLKDLLKYSWIVEKNNALLAGLLKENEHTAEWLLEEYVEDDRLENRKKLYFPKFLTGQDKDAIIRNYVNSDKANLNYVRLVLAAKRSADFPLHPLTIKAARKKEKALNEAIFAMGAVNVASYGVALTEESSAPAKERKVDEEGRTMFVYNKKLIDECQDASIIYYCGQVFEFTEEYGFITLISKDAETDAIEKVIGLHARNAYDLDMAFRMRENMSYLQMQALECALLDTDRNIEGVIKAFYEDFLKTEYGYKGLSLTLPKHDDSLILKIRSLAIEMDAVGHQYDCYVNYGSIDKDIVELTPPQKLTETKSLLSHRYCILNRDNTDVWYLIYLFFGSQSMLFFVEPCKDAHFRNYYELLEKGMEVKYEDYENYQKPDIDRLLEKGYLMKDEMGILQCVKMREVRLLKHLYEYGACSYWGYSREERMILDDMVSKGWISFDCHLLSPAERDYFSYYLNNEKYTNGPAIRNNYAHGTTPSYSEEKHKKNYFELLVLFVLLLLKISEDLDMKRYLGKYGLE</sequence>
<evidence type="ECO:0000313" key="2">
    <source>
        <dbReference type="Proteomes" id="UP000390763"/>
    </source>
</evidence>
<accession>A0AB35ZBY8</accession>
<evidence type="ECO:0000313" key="1">
    <source>
        <dbReference type="EMBL" id="MQO02823.1"/>
    </source>
</evidence>
<dbReference type="EMBL" id="VZBT01000013">
    <property type="protein sequence ID" value="MQO02823.1"/>
    <property type="molecule type" value="Genomic_DNA"/>
</dbReference>
<dbReference type="Proteomes" id="UP000390763">
    <property type="component" value="Unassembled WGS sequence"/>
</dbReference>
<gene>
    <name evidence="1" type="ORF">F7D62_01560</name>
</gene>
<dbReference type="AlphaFoldDB" id="A0AB35ZBY8"/>
<protein>
    <submittedName>
        <fullName evidence="1">Uncharacterized protein</fullName>
    </submittedName>
</protein>
<name>A0AB35ZBY8_9BACT</name>
<organism evidence="1 2">
    <name type="scientific">Segatella copri</name>
    <dbReference type="NCBI Taxonomy" id="165179"/>
    <lineage>
        <taxon>Bacteria</taxon>
        <taxon>Pseudomonadati</taxon>
        <taxon>Bacteroidota</taxon>
        <taxon>Bacteroidia</taxon>
        <taxon>Bacteroidales</taxon>
        <taxon>Prevotellaceae</taxon>
        <taxon>Segatella</taxon>
    </lineage>
</organism>
<reference evidence="2" key="1">
    <citation type="submission" date="2019-09" db="EMBL/GenBank/DDBJ databases">
        <title>Distinct polysaccharide growth profiles of human intestinal Prevotella copri isolates.</title>
        <authorList>
            <person name="Fehlner-Peach H."/>
            <person name="Magnabosco C."/>
            <person name="Raghavan V."/>
            <person name="Scher J.U."/>
            <person name="Tett A."/>
            <person name="Cox L.M."/>
            <person name="Gottsegen C."/>
            <person name="Watters A."/>
            <person name="Wiltshire- Gordon J.D."/>
            <person name="Segata N."/>
            <person name="Bonneau R."/>
            <person name="Littman D.R."/>
        </authorList>
    </citation>
    <scope>NUCLEOTIDE SEQUENCE [LARGE SCALE GENOMIC DNA]</scope>
    <source>
        <strain evidence="2">iAK279</strain>
    </source>
</reference>